<dbReference type="InParanoid" id="A0A1Q6DSB4"/>
<sequence length="190" mass="22067">MGLHELPEQTPVDQGRMQFQEKIKSKLSDYSESMEERGIQVSTKLVFTHKLEDTIKRVIKEENPSGFLILNPVTKIEKILLLAKTPEKLDGLHQLCKEMGLSKKEFGFWLLGKKENKGDFLEYLEQLENQKNVIEKRFVKRDKLIDEISEKSSIYDTIFMEEIGERFWELGIKLPEKIAKSSLGPILVIN</sequence>
<dbReference type="EMBL" id="MSDW01000002">
    <property type="protein sequence ID" value="OKY77222.1"/>
    <property type="molecule type" value="Genomic_DNA"/>
</dbReference>
<organism evidence="1 2">
    <name type="scientific">Methanohalarchaeum thermophilum</name>
    <dbReference type="NCBI Taxonomy" id="1903181"/>
    <lineage>
        <taxon>Archaea</taxon>
        <taxon>Methanobacteriati</taxon>
        <taxon>Methanobacteriota</taxon>
        <taxon>Methanonatronarchaeia</taxon>
        <taxon>Methanonatronarchaeales</taxon>
        <taxon>Methanonatronarchaeaceae</taxon>
        <taxon>Candidatus Methanohalarchaeum</taxon>
    </lineage>
</organism>
<evidence type="ECO:0000313" key="2">
    <source>
        <dbReference type="Proteomes" id="UP000185744"/>
    </source>
</evidence>
<dbReference type="Proteomes" id="UP000185744">
    <property type="component" value="Unassembled WGS sequence"/>
</dbReference>
<gene>
    <name evidence="1" type="ORF">BTN85_1870</name>
</gene>
<comment type="caution">
    <text evidence="1">The sequence shown here is derived from an EMBL/GenBank/DDBJ whole genome shotgun (WGS) entry which is preliminary data.</text>
</comment>
<dbReference type="STRING" id="1903181.BTN85_1870"/>
<protein>
    <submittedName>
        <fullName evidence="1">Nucleotide-binding protein UspA family</fullName>
    </submittedName>
</protein>
<dbReference type="AlphaFoldDB" id="A0A1Q6DSB4"/>
<evidence type="ECO:0000313" key="1">
    <source>
        <dbReference type="EMBL" id="OKY77222.1"/>
    </source>
</evidence>
<reference evidence="1" key="1">
    <citation type="submission" date="2016-12" db="EMBL/GenBank/DDBJ databases">
        <title>Discovery of methanogenic haloarchaea.</title>
        <authorList>
            <person name="Sorokin D.Y."/>
            <person name="Makarova K.S."/>
            <person name="Abbas B."/>
            <person name="Ferrer M."/>
            <person name="Golyshin P.N."/>
        </authorList>
    </citation>
    <scope>NUCLEOTIDE SEQUENCE [LARGE SCALE GENOMIC DNA]</scope>
    <source>
        <strain evidence="1">HMET1</strain>
    </source>
</reference>
<accession>A0A1Q6DSB4</accession>
<keyword evidence="2" id="KW-1185">Reference proteome</keyword>
<proteinExistence type="predicted"/>
<name>A0A1Q6DSB4_METT1</name>